<feature type="non-terminal residue" evidence="1">
    <location>
        <position position="76"/>
    </location>
</feature>
<reference evidence="1" key="2">
    <citation type="submission" date="2013-05" db="EMBL/GenBank/DDBJ databases">
        <authorList>
            <person name="Carter J.-M."/>
            <person name="Baker S.C."/>
            <person name="Pink R."/>
            <person name="Carter D.R.F."/>
            <person name="Collins A."/>
            <person name="Tomlin J."/>
            <person name="Gibbs M."/>
            <person name="Breuker C.J."/>
        </authorList>
    </citation>
    <scope>NUCLEOTIDE SEQUENCE</scope>
    <source>
        <tissue evidence="1">Ovary</tissue>
    </source>
</reference>
<dbReference type="AlphaFoldDB" id="S4PS29"/>
<organism evidence="1">
    <name type="scientific">Pararge aegeria</name>
    <name type="common">speckled wood butterfly</name>
    <dbReference type="NCBI Taxonomy" id="116150"/>
    <lineage>
        <taxon>Eukaryota</taxon>
        <taxon>Metazoa</taxon>
        <taxon>Ecdysozoa</taxon>
        <taxon>Arthropoda</taxon>
        <taxon>Hexapoda</taxon>
        <taxon>Insecta</taxon>
        <taxon>Pterygota</taxon>
        <taxon>Neoptera</taxon>
        <taxon>Endopterygota</taxon>
        <taxon>Lepidoptera</taxon>
        <taxon>Glossata</taxon>
        <taxon>Ditrysia</taxon>
        <taxon>Papilionoidea</taxon>
        <taxon>Nymphalidae</taxon>
        <taxon>Satyrinae</taxon>
        <taxon>Satyrini</taxon>
        <taxon>Parargina</taxon>
        <taxon>Pararge</taxon>
    </lineage>
</organism>
<proteinExistence type="predicted"/>
<reference evidence="1" key="1">
    <citation type="journal article" date="2013" name="BMC Genomics">
        <title>Unscrambling butterfly oogenesis.</title>
        <authorList>
            <person name="Carter J.M."/>
            <person name="Baker S.C."/>
            <person name="Pink R."/>
            <person name="Carter D.R."/>
            <person name="Collins A."/>
            <person name="Tomlin J."/>
            <person name="Gibbs M."/>
            <person name="Breuker C.J."/>
        </authorList>
    </citation>
    <scope>NUCLEOTIDE SEQUENCE</scope>
    <source>
        <tissue evidence="1">Ovary</tissue>
    </source>
</reference>
<protein>
    <submittedName>
        <fullName evidence="1">Uncharacterized protein</fullName>
    </submittedName>
</protein>
<sequence length="76" mass="8673">MVPAITLFRGLVPVCGLRCGHTYKGRFIKKRKKNLDSIVTKCPVFSVGCRGGRTILLNGYKFLRQRSNGVKSRWWC</sequence>
<name>S4PS29_9NEOP</name>
<evidence type="ECO:0000313" key="1">
    <source>
        <dbReference type="EMBL" id="JAA92270.1"/>
    </source>
</evidence>
<dbReference type="EMBL" id="GAIX01000290">
    <property type="protein sequence ID" value="JAA92270.1"/>
    <property type="molecule type" value="Transcribed_RNA"/>
</dbReference>
<accession>S4PS29</accession>